<protein>
    <recommendedName>
        <fullName evidence="4">DUF4157 domain-containing protein</fullName>
    </recommendedName>
</protein>
<organism evidence="2 3">
    <name type="scientific">Deinococcus reticulitermitis</name>
    <dbReference type="NCBI Taxonomy" id="856736"/>
    <lineage>
        <taxon>Bacteria</taxon>
        <taxon>Thermotogati</taxon>
        <taxon>Deinococcota</taxon>
        <taxon>Deinococci</taxon>
        <taxon>Deinococcales</taxon>
        <taxon>Deinococcaceae</taxon>
        <taxon>Deinococcus</taxon>
    </lineage>
</organism>
<proteinExistence type="predicted"/>
<feature type="chain" id="PRO_5011434141" description="DUF4157 domain-containing protein" evidence="1">
    <location>
        <begin position="18"/>
        <end position="212"/>
    </location>
</feature>
<dbReference type="OrthoDB" id="69841at2"/>
<keyword evidence="3" id="KW-1185">Reference proteome</keyword>
<keyword evidence="1" id="KW-0732">Signal</keyword>
<dbReference type="EMBL" id="FNZA01000009">
    <property type="protein sequence ID" value="SEJ49133.1"/>
    <property type="molecule type" value="Genomic_DNA"/>
</dbReference>
<evidence type="ECO:0000313" key="3">
    <source>
        <dbReference type="Proteomes" id="UP000199223"/>
    </source>
</evidence>
<gene>
    <name evidence="2" type="ORF">SAMN04488058_10947</name>
</gene>
<dbReference type="Proteomes" id="UP000199223">
    <property type="component" value="Unassembled WGS sequence"/>
</dbReference>
<dbReference type="STRING" id="856736.SAMN04488058_10947"/>
<evidence type="ECO:0008006" key="4">
    <source>
        <dbReference type="Google" id="ProtNLM"/>
    </source>
</evidence>
<reference evidence="3" key="1">
    <citation type="submission" date="2016-10" db="EMBL/GenBank/DDBJ databases">
        <authorList>
            <person name="Varghese N."/>
            <person name="Submissions S."/>
        </authorList>
    </citation>
    <scope>NUCLEOTIDE SEQUENCE [LARGE SCALE GENOMIC DNA]</scope>
    <source>
        <strain evidence="3">CGMCC 1.10218</strain>
    </source>
</reference>
<evidence type="ECO:0000313" key="2">
    <source>
        <dbReference type="EMBL" id="SEJ49133.1"/>
    </source>
</evidence>
<name>A0A1H6Z6E9_9DEIO</name>
<accession>A0A1H6Z6E9</accession>
<dbReference type="AlphaFoldDB" id="A0A1H6Z6E9"/>
<evidence type="ECO:0000256" key="1">
    <source>
        <dbReference type="SAM" id="SignalP"/>
    </source>
</evidence>
<dbReference type="RefSeq" id="WP_092264634.1">
    <property type="nucleotide sequence ID" value="NZ_FNZA01000009.1"/>
</dbReference>
<feature type="signal peptide" evidence="1">
    <location>
        <begin position="1"/>
        <end position="17"/>
    </location>
</feature>
<sequence>MRGAAPLLWLLAGSALAAPPTVTSGSLSVTSRAPGDRAELARVFAVWRQAERDLRAHGLTLPPTRLDAARDAADFASRTGGAANIAALTRGGTIFTQRLGSLAGKGLLAFTLRHEAFHRAQPQDAPRWLAEGLARIFSGEARADAPGPTGLERLSAGGLSERLAARDPAGLNRAYREATRRAARELRQRGWRGVWDAAGSGRSISARAPFAR</sequence>